<gene>
    <name evidence="1" type="ORF">ACFSRZ_15240</name>
</gene>
<dbReference type="Proteomes" id="UP001597508">
    <property type="component" value="Unassembled WGS sequence"/>
</dbReference>
<evidence type="ECO:0000313" key="2">
    <source>
        <dbReference type="Proteomes" id="UP001597508"/>
    </source>
</evidence>
<name>A0ABW5LV84_9FLAO</name>
<comment type="caution">
    <text evidence="1">The sequence shown here is derived from an EMBL/GenBank/DDBJ whole genome shotgun (WGS) entry which is preliminary data.</text>
</comment>
<evidence type="ECO:0000313" key="1">
    <source>
        <dbReference type="EMBL" id="MFD2568728.1"/>
    </source>
</evidence>
<organism evidence="1 2">
    <name type="scientific">Pseudotenacibaculum haliotis</name>
    <dbReference type="NCBI Taxonomy" id="1862138"/>
    <lineage>
        <taxon>Bacteria</taxon>
        <taxon>Pseudomonadati</taxon>
        <taxon>Bacteroidota</taxon>
        <taxon>Flavobacteriia</taxon>
        <taxon>Flavobacteriales</taxon>
        <taxon>Flavobacteriaceae</taxon>
        <taxon>Pseudotenacibaculum</taxon>
    </lineage>
</organism>
<accession>A0ABW5LV84</accession>
<keyword evidence="2" id="KW-1185">Reference proteome</keyword>
<protein>
    <submittedName>
        <fullName evidence="1">Uncharacterized protein</fullName>
    </submittedName>
</protein>
<proteinExistence type="predicted"/>
<reference evidence="2" key="1">
    <citation type="journal article" date="2019" name="Int. J. Syst. Evol. Microbiol.">
        <title>The Global Catalogue of Microorganisms (GCM) 10K type strain sequencing project: providing services to taxonomists for standard genome sequencing and annotation.</title>
        <authorList>
            <consortium name="The Broad Institute Genomics Platform"/>
            <consortium name="The Broad Institute Genome Sequencing Center for Infectious Disease"/>
            <person name="Wu L."/>
            <person name="Ma J."/>
        </authorList>
    </citation>
    <scope>NUCLEOTIDE SEQUENCE [LARGE SCALE GENOMIC DNA]</scope>
    <source>
        <strain evidence="2">KCTC 52127</strain>
    </source>
</reference>
<dbReference type="RefSeq" id="WP_379667435.1">
    <property type="nucleotide sequence ID" value="NZ_JBHULH010000012.1"/>
</dbReference>
<dbReference type="EMBL" id="JBHULH010000012">
    <property type="protein sequence ID" value="MFD2568728.1"/>
    <property type="molecule type" value="Genomic_DNA"/>
</dbReference>
<sequence length="87" mass="10457">MITETERKKLRLLFQGYYAEDVLDILEEKKITNRNGKPHNLQYIRLVFQGVRNNSDIEVAIWQLAKNRTDEIEKRELEKQQILKKTI</sequence>